<keyword evidence="1" id="KW-0472">Membrane</keyword>
<feature type="transmembrane region" description="Helical" evidence="1">
    <location>
        <begin position="6"/>
        <end position="21"/>
    </location>
</feature>
<dbReference type="InterPro" id="IPR038695">
    <property type="entry name" value="Saro_0823-like_sf"/>
</dbReference>
<evidence type="ECO:0008006" key="4">
    <source>
        <dbReference type="Google" id="ProtNLM"/>
    </source>
</evidence>
<reference evidence="2 3" key="1">
    <citation type="journal article" date="2016" name="Nat. Commun.">
        <title>Thousands of microbial genomes shed light on interconnected biogeochemical processes in an aquifer system.</title>
        <authorList>
            <person name="Anantharaman K."/>
            <person name="Brown C.T."/>
            <person name="Hug L.A."/>
            <person name="Sharon I."/>
            <person name="Castelle C.J."/>
            <person name="Probst A.J."/>
            <person name="Thomas B.C."/>
            <person name="Singh A."/>
            <person name="Wilkins M.J."/>
            <person name="Karaoz U."/>
            <person name="Brodie E.L."/>
            <person name="Williams K.H."/>
            <person name="Hubbard S.S."/>
            <person name="Banfield J.F."/>
        </authorList>
    </citation>
    <scope>NUCLEOTIDE SEQUENCE [LARGE SCALE GENOMIC DNA]</scope>
</reference>
<accession>A0A1F6BD38</accession>
<dbReference type="AlphaFoldDB" id="A0A1F6BD38"/>
<dbReference type="STRING" id="1798401.A2363_00570"/>
<dbReference type="InterPro" id="IPR003795">
    <property type="entry name" value="DUF192"/>
</dbReference>
<keyword evidence="1" id="KW-1133">Transmembrane helix</keyword>
<protein>
    <recommendedName>
        <fullName evidence="4">DUF192 domain-containing protein</fullName>
    </recommendedName>
</protein>
<dbReference type="Proteomes" id="UP000176186">
    <property type="component" value="Unassembled WGS sequence"/>
</dbReference>
<dbReference type="Gene3D" id="2.60.120.1140">
    <property type="entry name" value="Protein of unknown function DUF192"/>
    <property type="match status" value="1"/>
</dbReference>
<dbReference type="EMBL" id="MFKE01000030">
    <property type="protein sequence ID" value="OGG34427.1"/>
    <property type="molecule type" value="Genomic_DNA"/>
</dbReference>
<keyword evidence="1" id="KW-0812">Transmembrane</keyword>
<dbReference type="Pfam" id="PF02643">
    <property type="entry name" value="DUF192"/>
    <property type="match status" value="1"/>
</dbReference>
<evidence type="ECO:0000313" key="3">
    <source>
        <dbReference type="Proteomes" id="UP000176186"/>
    </source>
</evidence>
<sequence length="146" mass="16589">MKKYFVAGFIVITFVTIWFYTRHPLGMKAIINGQPIRLELALTSSEKERGLGYRDALASDSGMLFVYQNKDRYGFWMKGMRFPLDFIWIDGNRVVELSEHIAAPATDASRPVEVSPHVPVDKILEVNADVIQKLGVRVGDIIQFID</sequence>
<name>A0A1F6BD38_9BACT</name>
<dbReference type="PANTHER" id="PTHR37953">
    <property type="entry name" value="UPF0127 PROTEIN MJ1496"/>
    <property type="match status" value="1"/>
</dbReference>
<evidence type="ECO:0000256" key="1">
    <source>
        <dbReference type="SAM" id="Phobius"/>
    </source>
</evidence>
<organism evidence="2 3">
    <name type="scientific">Candidatus Gottesmanbacteria bacterium RIFOXYB1_FULL_47_11</name>
    <dbReference type="NCBI Taxonomy" id="1798401"/>
    <lineage>
        <taxon>Bacteria</taxon>
        <taxon>Candidatus Gottesmaniibacteriota</taxon>
    </lineage>
</organism>
<gene>
    <name evidence="2" type="ORF">A2363_00570</name>
</gene>
<comment type="caution">
    <text evidence="2">The sequence shown here is derived from an EMBL/GenBank/DDBJ whole genome shotgun (WGS) entry which is preliminary data.</text>
</comment>
<proteinExistence type="predicted"/>
<dbReference type="PANTHER" id="PTHR37953:SF1">
    <property type="entry name" value="UPF0127 PROTEIN MJ1496"/>
    <property type="match status" value="1"/>
</dbReference>
<evidence type="ECO:0000313" key="2">
    <source>
        <dbReference type="EMBL" id="OGG34427.1"/>
    </source>
</evidence>